<dbReference type="AlphaFoldDB" id="A0A9Q9MNU8"/>
<gene>
    <name evidence="1" type="ORF">N4562_06255</name>
</gene>
<name>A0A9Q9MNU8_9LACO</name>
<protein>
    <submittedName>
        <fullName evidence="1">Uncharacterized protein</fullName>
    </submittedName>
</protein>
<sequence>MCENNQRPTWMDVDDTDCLSPEEEKKLRRKIAEREKNDPELRKSLKEFDDYMRENYLK</sequence>
<organism evidence="1 2">
    <name type="scientific">Ligilactobacillus agilis</name>
    <dbReference type="NCBI Taxonomy" id="1601"/>
    <lineage>
        <taxon>Bacteria</taxon>
        <taxon>Bacillati</taxon>
        <taxon>Bacillota</taxon>
        <taxon>Bacilli</taxon>
        <taxon>Lactobacillales</taxon>
        <taxon>Lactobacillaceae</taxon>
        <taxon>Ligilactobacillus</taxon>
    </lineage>
</organism>
<evidence type="ECO:0000313" key="1">
    <source>
        <dbReference type="EMBL" id="UXC62701.1"/>
    </source>
</evidence>
<accession>A0A9Q9MNU8</accession>
<dbReference type="RefSeq" id="WP_202022646.1">
    <property type="nucleotide sequence ID" value="NZ_CP104396.1"/>
</dbReference>
<proteinExistence type="predicted"/>
<dbReference type="Proteomes" id="UP001058429">
    <property type="component" value="Chromosome"/>
</dbReference>
<dbReference type="EMBL" id="CP104396">
    <property type="protein sequence ID" value="UXC62701.1"/>
    <property type="molecule type" value="Genomic_DNA"/>
</dbReference>
<dbReference type="GeneID" id="75137439"/>
<reference evidence="1" key="1">
    <citation type="submission" date="2022-09" db="EMBL/GenBank/DDBJ databases">
        <title>Complete genome of Ligilactobacillus agilis AM_LB6, isolated from chicken feces.</title>
        <authorList>
            <person name="den Bakker H.C."/>
            <person name="Mann A."/>
        </authorList>
    </citation>
    <scope>NUCLEOTIDE SEQUENCE</scope>
    <source>
        <strain evidence="1">AM_LB6</strain>
    </source>
</reference>
<evidence type="ECO:0000313" key="2">
    <source>
        <dbReference type="Proteomes" id="UP001058429"/>
    </source>
</evidence>